<protein>
    <submittedName>
        <fullName evidence="1">Uncharacterized protein</fullName>
    </submittedName>
</protein>
<gene>
    <name evidence="1" type="ORF">ASN18_0006</name>
</gene>
<name>A0ABR5SJT6_9BACT</name>
<proteinExistence type="predicted"/>
<reference evidence="1 2" key="1">
    <citation type="submission" date="2015-11" db="EMBL/GenBank/DDBJ databases">
        <authorList>
            <person name="Lin W."/>
        </authorList>
    </citation>
    <scope>NUCLEOTIDE SEQUENCE [LARGE SCALE GENOMIC DNA]</scope>
    <source>
        <strain evidence="1 2">HCH-1</strain>
    </source>
</reference>
<accession>A0ABR5SJT6</accession>
<dbReference type="RefSeq" id="WP_085050549.1">
    <property type="nucleotide sequence ID" value="NZ_LNQR01000001.1"/>
</dbReference>
<evidence type="ECO:0000313" key="2">
    <source>
        <dbReference type="Proteomes" id="UP000060487"/>
    </source>
</evidence>
<sequence length="64" mass="7155">MNKEKIQAQDVDLAKAEIALRRAAAKAKKIAEKTNTPLVVYEGGCIVKKFSEKQGTRNHRSRES</sequence>
<keyword evidence="2" id="KW-1185">Reference proteome</keyword>
<organism evidence="1 2">
    <name type="scientific">Candidatus Magnetominusculus xianensis</name>
    <dbReference type="NCBI Taxonomy" id="1748249"/>
    <lineage>
        <taxon>Bacteria</taxon>
        <taxon>Pseudomonadati</taxon>
        <taxon>Nitrospirota</taxon>
        <taxon>Nitrospiria</taxon>
        <taxon>Nitrospirales</taxon>
        <taxon>Nitrospiraceae</taxon>
        <taxon>Candidatus Magnetominusculus</taxon>
    </lineage>
</organism>
<dbReference type="Proteomes" id="UP000060487">
    <property type="component" value="Unassembled WGS sequence"/>
</dbReference>
<dbReference type="EMBL" id="LNQR01000001">
    <property type="protein sequence ID" value="KWT95078.1"/>
    <property type="molecule type" value="Genomic_DNA"/>
</dbReference>
<comment type="caution">
    <text evidence="1">The sequence shown here is derived from an EMBL/GenBank/DDBJ whole genome shotgun (WGS) entry which is preliminary data.</text>
</comment>
<evidence type="ECO:0000313" key="1">
    <source>
        <dbReference type="EMBL" id="KWT95078.1"/>
    </source>
</evidence>